<keyword evidence="4" id="KW-1185">Reference proteome</keyword>
<protein>
    <submittedName>
        <fullName evidence="3">Uncharacterized protein</fullName>
    </submittedName>
</protein>
<dbReference type="PANTHER" id="PTHR38120:SF1">
    <property type="entry name" value="M PROTEIN, SEROTYPE 2.1"/>
    <property type="match status" value="1"/>
</dbReference>
<feature type="coiled-coil region" evidence="1">
    <location>
        <begin position="18"/>
        <end position="52"/>
    </location>
</feature>
<accession>A0A1Y1YCC5</accession>
<feature type="coiled-coil region" evidence="1">
    <location>
        <begin position="88"/>
        <end position="126"/>
    </location>
</feature>
<feature type="coiled-coil region" evidence="1">
    <location>
        <begin position="205"/>
        <end position="253"/>
    </location>
</feature>
<sequence>MNSTQGHLRPILTDLEIQKRIQQERDELIIQLHEANEKNLKTSEENQYLKKQHHQLHQDLIKAGDTSTHLEAQILAREQEISWLTKKNHELLRSKREAKKKLEMENEEFEIERNQWSEKVQSLNKKVKSLLSHQSRVSPQVARSRPQSNSTMPRESTQRTRSSYTPGAPGVVHLNVQATSTSKKPKSQAQSEDFKKTIRHRDTVITDLRVKLEEATEQIRRLEQRDLERNGQMTELTSERDQLKEMNLTLMEENESFQMLLHEKTISGNFSLNRGLQSPPDTLEDEEGGKNLGVNGCSTLDIELLNSAPPSPELPFTEKMVASGELKILREEIRLLREENKGLTLYINKILTRIMESGKLEELLASDYQGPESEQAIDTPEEPPAIVVTPAPLRVRSNTVVDPVTNENDPKIIRTSPSATRTRRSKTESTNSSTATGFRAAWKRMSGATWIAKPNS</sequence>
<dbReference type="PANTHER" id="PTHR38120">
    <property type="entry name" value="EXPRESSED PROTEIN"/>
    <property type="match status" value="1"/>
</dbReference>
<name>A0A1Y1YCC5_9FUNG</name>
<evidence type="ECO:0000313" key="4">
    <source>
        <dbReference type="Proteomes" id="UP000193498"/>
    </source>
</evidence>
<feature type="region of interest" description="Disordered" evidence="2">
    <location>
        <begin position="402"/>
        <end position="439"/>
    </location>
</feature>
<gene>
    <name evidence="3" type="ORF">K493DRAFT_301417</name>
</gene>
<evidence type="ECO:0000256" key="1">
    <source>
        <dbReference type="SAM" id="Coils"/>
    </source>
</evidence>
<feature type="compositionally biased region" description="Polar residues" evidence="2">
    <location>
        <begin position="145"/>
        <end position="165"/>
    </location>
</feature>
<dbReference type="Proteomes" id="UP000193498">
    <property type="component" value="Unassembled WGS sequence"/>
</dbReference>
<organism evidence="3 4">
    <name type="scientific">Basidiobolus meristosporus CBS 931.73</name>
    <dbReference type="NCBI Taxonomy" id="1314790"/>
    <lineage>
        <taxon>Eukaryota</taxon>
        <taxon>Fungi</taxon>
        <taxon>Fungi incertae sedis</taxon>
        <taxon>Zoopagomycota</taxon>
        <taxon>Entomophthoromycotina</taxon>
        <taxon>Basidiobolomycetes</taxon>
        <taxon>Basidiobolales</taxon>
        <taxon>Basidiobolaceae</taxon>
        <taxon>Basidiobolus</taxon>
    </lineage>
</organism>
<feature type="region of interest" description="Disordered" evidence="2">
    <location>
        <begin position="131"/>
        <end position="171"/>
    </location>
</feature>
<reference evidence="3 4" key="1">
    <citation type="submission" date="2016-07" db="EMBL/GenBank/DDBJ databases">
        <title>Pervasive Adenine N6-methylation of Active Genes in Fungi.</title>
        <authorList>
            <consortium name="DOE Joint Genome Institute"/>
            <person name="Mondo S.J."/>
            <person name="Dannebaum R.O."/>
            <person name="Kuo R.C."/>
            <person name="Labutti K."/>
            <person name="Haridas S."/>
            <person name="Kuo A."/>
            <person name="Salamov A."/>
            <person name="Ahrendt S.R."/>
            <person name="Lipzen A."/>
            <person name="Sullivan W."/>
            <person name="Andreopoulos W.B."/>
            <person name="Clum A."/>
            <person name="Lindquist E."/>
            <person name="Daum C."/>
            <person name="Ramamoorthy G.K."/>
            <person name="Gryganskyi A."/>
            <person name="Culley D."/>
            <person name="Magnuson J.K."/>
            <person name="James T.Y."/>
            <person name="O'Malley M.A."/>
            <person name="Stajich J.E."/>
            <person name="Spatafora J.W."/>
            <person name="Visel A."/>
            <person name="Grigoriev I.V."/>
        </authorList>
    </citation>
    <scope>NUCLEOTIDE SEQUENCE [LARGE SCALE GENOMIC DNA]</scope>
    <source>
        <strain evidence="3 4">CBS 931.73</strain>
    </source>
</reference>
<keyword evidence="1" id="KW-0175">Coiled coil</keyword>
<dbReference type="OrthoDB" id="2121319at2759"/>
<dbReference type="AlphaFoldDB" id="A0A1Y1YCC5"/>
<evidence type="ECO:0000313" key="3">
    <source>
        <dbReference type="EMBL" id="ORX95585.1"/>
    </source>
</evidence>
<proteinExistence type="predicted"/>
<comment type="caution">
    <text evidence="3">The sequence shown here is derived from an EMBL/GenBank/DDBJ whole genome shotgun (WGS) entry which is preliminary data.</text>
</comment>
<dbReference type="STRING" id="1314790.A0A1Y1YCC5"/>
<evidence type="ECO:0000256" key="2">
    <source>
        <dbReference type="SAM" id="MobiDB-lite"/>
    </source>
</evidence>
<dbReference type="EMBL" id="MCFE01000172">
    <property type="protein sequence ID" value="ORX95585.1"/>
    <property type="molecule type" value="Genomic_DNA"/>
</dbReference>
<dbReference type="InParanoid" id="A0A1Y1YCC5"/>